<evidence type="ECO:0000256" key="8">
    <source>
        <dbReference type="HAMAP-Rule" id="MF_02078"/>
    </source>
</evidence>
<keyword evidence="4 8" id="KW-0133">Cell shape</keyword>
<comment type="caution">
    <text evidence="11">The sequence shown here is derived from an EMBL/GenBank/DDBJ whole genome shotgun (WGS) entry which is preliminary data.</text>
</comment>
<dbReference type="PANTHER" id="PTHR47019:SF1">
    <property type="entry name" value="LIPID II FLIPPASE MURJ"/>
    <property type="match status" value="1"/>
</dbReference>
<feature type="transmembrane region" description="Helical" evidence="8">
    <location>
        <begin position="154"/>
        <end position="175"/>
    </location>
</feature>
<dbReference type="GO" id="GO:0008360">
    <property type="term" value="P:regulation of cell shape"/>
    <property type="evidence" value="ECO:0007669"/>
    <property type="project" value="UniProtKB-UniRule"/>
</dbReference>
<feature type="region of interest" description="Disordered" evidence="10">
    <location>
        <begin position="1"/>
        <end position="21"/>
    </location>
</feature>
<dbReference type="GO" id="GO:0071555">
    <property type="term" value="P:cell wall organization"/>
    <property type="evidence" value="ECO:0007669"/>
    <property type="project" value="UniProtKB-UniRule"/>
</dbReference>
<feature type="transmembrane region" description="Helical" evidence="8">
    <location>
        <begin position="431"/>
        <end position="451"/>
    </location>
</feature>
<organism evidence="11 12">
    <name type="scientific">Candidatus Thermoflexus japonica</name>
    <dbReference type="NCBI Taxonomy" id="2035417"/>
    <lineage>
        <taxon>Bacteria</taxon>
        <taxon>Bacillati</taxon>
        <taxon>Chloroflexota</taxon>
        <taxon>Thermoflexia</taxon>
        <taxon>Thermoflexales</taxon>
        <taxon>Thermoflexaceae</taxon>
        <taxon>Thermoflexus</taxon>
    </lineage>
</organism>
<dbReference type="PANTHER" id="PTHR47019">
    <property type="entry name" value="LIPID II FLIPPASE MURJ"/>
    <property type="match status" value="1"/>
</dbReference>
<feature type="transmembrane region" description="Helical" evidence="8">
    <location>
        <begin position="77"/>
        <end position="98"/>
    </location>
</feature>
<dbReference type="GO" id="GO:0009252">
    <property type="term" value="P:peptidoglycan biosynthetic process"/>
    <property type="evidence" value="ECO:0007669"/>
    <property type="project" value="UniProtKB-UniRule"/>
</dbReference>
<name>A0A2H5Y464_9CHLR</name>
<dbReference type="NCBIfam" id="TIGR01695">
    <property type="entry name" value="murJ_mviN"/>
    <property type="match status" value="1"/>
</dbReference>
<dbReference type="PIRSF" id="PIRSF002869">
    <property type="entry name" value="MviN"/>
    <property type="match status" value="1"/>
</dbReference>
<keyword evidence="7 8" id="KW-0472">Membrane</keyword>
<dbReference type="Pfam" id="PF03023">
    <property type="entry name" value="MurJ"/>
    <property type="match status" value="1"/>
</dbReference>
<evidence type="ECO:0000313" key="12">
    <source>
        <dbReference type="Proteomes" id="UP000236642"/>
    </source>
</evidence>
<dbReference type="PRINTS" id="PR01806">
    <property type="entry name" value="VIRFACTRMVIN"/>
</dbReference>
<dbReference type="CDD" id="cd13123">
    <property type="entry name" value="MATE_MurJ_like"/>
    <property type="match status" value="1"/>
</dbReference>
<reference evidence="12" key="1">
    <citation type="submission" date="2017-09" db="EMBL/GenBank/DDBJ databases">
        <title>Metaegenomics of thermophilic ammonia-oxidizing enrichment culture.</title>
        <authorList>
            <person name="Kato S."/>
            <person name="Suzuki K."/>
        </authorList>
    </citation>
    <scope>NUCLEOTIDE SEQUENCE [LARGE SCALE GENOMIC DNA]</scope>
</reference>
<gene>
    <name evidence="11" type="primary">murJ_1</name>
    <name evidence="8" type="synonym">murJ</name>
    <name evidence="11" type="ORF">HRbin22_00474</name>
</gene>
<evidence type="ECO:0000256" key="2">
    <source>
        <dbReference type="ARBA" id="ARBA00022475"/>
    </source>
</evidence>
<comment type="similarity">
    <text evidence="8 9">Belongs to the MurJ/MviN family.</text>
</comment>
<evidence type="ECO:0000256" key="7">
    <source>
        <dbReference type="ARBA" id="ARBA00023136"/>
    </source>
</evidence>
<evidence type="ECO:0000256" key="3">
    <source>
        <dbReference type="ARBA" id="ARBA00022692"/>
    </source>
</evidence>
<feature type="transmembrane region" description="Helical" evidence="8">
    <location>
        <begin position="34"/>
        <end position="57"/>
    </location>
</feature>
<evidence type="ECO:0000313" key="11">
    <source>
        <dbReference type="EMBL" id="GBD08241.1"/>
    </source>
</evidence>
<dbReference type="GO" id="GO:0034204">
    <property type="term" value="P:lipid translocation"/>
    <property type="evidence" value="ECO:0007669"/>
    <property type="project" value="TreeGrafter"/>
</dbReference>
<dbReference type="AlphaFoldDB" id="A0A2H5Y464"/>
<comment type="function">
    <text evidence="8 9">Involved in peptidoglycan biosynthesis. Transports lipid-linked peptidoglycan precursors from the inner to the outer leaflet of the cytoplasmic membrane.</text>
</comment>
<keyword evidence="2 8" id="KW-1003">Cell membrane</keyword>
<evidence type="ECO:0000256" key="4">
    <source>
        <dbReference type="ARBA" id="ARBA00022960"/>
    </source>
</evidence>
<dbReference type="EMBL" id="BEHY01000006">
    <property type="protein sequence ID" value="GBD08241.1"/>
    <property type="molecule type" value="Genomic_DNA"/>
</dbReference>
<accession>A0A2H5Y464</accession>
<feature type="transmembrane region" description="Helical" evidence="8">
    <location>
        <begin position="496"/>
        <end position="519"/>
    </location>
</feature>
<keyword evidence="8 9" id="KW-0813">Transport</keyword>
<protein>
    <recommendedName>
        <fullName evidence="8">Probable lipid II flippase MurJ</fullName>
    </recommendedName>
</protein>
<proteinExistence type="inferred from homology"/>
<keyword evidence="5 8" id="KW-0573">Peptidoglycan synthesis</keyword>
<keyword evidence="6 8" id="KW-1133">Transmembrane helix</keyword>
<sequence length="528" mass="55715">MGSNAPHSIAPKPRSRGGKTSVSPLRAIARAATLLMAAYLVNGLLGLLRQILIYGAFGTSPELDAYWAAFRIPDLLFTLMAGGALISAFLPVFTTHLARGEETPAWRLASAVLTTVALGVGGSSLLAGLAAPGLVRLLLAPQVPSSQQQLTASLMRIMLITPTVFGISGIVMGILQAHQRFLWTALAPIMYNLGIIAGVLFLAPMAGVHGLAWGVVLGAFLHLLVQAPGWWQVRGRYRPRLGWRDPDVREVVALMIPRMLGLAAIQINFLVNTRLVSGLGPGYLAALNLAWQLMLQPQIVLAQAVATAAFPTLSTLAAREEHGALRRTLGETLAILLGITFPIAAGMILLRRPLIAALFQRGAFGAASTEWTAQALQFYALGLPAHAGVELLARTFYALHDTRTPVGVGVGAMMLNIALSLAWIGPMGHGGVALANTVATTLEGILLLGLLARRLEGLDAARWGRTVGQAGVATLAMSLALGPMVPWATAHGWPGLVLAILLGAGIYGLALEGLGVPWLRWAIRRILP</sequence>
<evidence type="ECO:0000256" key="5">
    <source>
        <dbReference type="ARBA" id="ARBA00022984"/>
    </source>
</evidence>
<dbReference type="GO" id="GO:0015648">
    <property type="term" value="F:lipid-linked peptidoglycan transporter activity"/>
    <property type="evidence" value="ECO:0007669"/>
    <property type="project" value="UniProtKB-UniRule"/>
</dbReference>
<dbReference type="UniPathway" id="UPA00219"/>
<feature type="transmembrane region" description="Helical" evidence="8">
    <location>
        <begin position="472"/>
        <end position="490"/>
    </location>
</feature>
<feature type="transmembrane region" description="Helical" evidence="8">
    <location>
        <begin position="333"/>
        <end position="351"/>
    </location>
</feature>
<keyword evidence="8 9" id="KW-0961">Cell wall biogenesis/degradation</keyword>
<dbReference type="InterPro" id="IPR051050">
    <property type="entry name" value="Lipid_II_flippase_MurJ/MviN"/>
</dbReference>
<evidence type="ECO:0000256" key="10">
    <source>
        <dbReference type="SAM" id="MobiDB-lite"/>
    </source>
</evidence>
<evidence type="ECO:0000256" key="6">
    <source>
        <dbReference type="ARBA" id="ARBA00022989"/>
    </source>
</evidence>
<keyword evidence="3 8" id="KW-0812">Transmembrane</keyword>
<evidence type="ECO:0000256" key="9">
    <source>
        <dbReference type="PIRNR" id="PIRNR002869"/>
    </source>
</evidence>
<feature type="transmembrane region" description="Helical" evidence="8">
    <location>
        <begin position="182"/>
        <end position="205"/>
    </location>
</feature>
<feature type="transmembrane region" description="Helical" evidence="8">
    <location>
        <begin position="110"/>
        <end position="134"/>
    </location>
</feature>
<dbReference type="InterPro" id="IPR004268">
    <property type="entry name" value="MurJ"/>
</dbReference>
<evidence type="ECO:0000256" key="1">
    <source>
        <dbReference type="ARBA" id="ARBA00004651"/>
    </source>
</evidence>
<feature type="transmembrane region" description="Helical" evidence="8">
    <location>
        <begin position="211"/>
        <end position="231"/>
    </location>
</feature>
<dbReference type="Proteomes" id="UP000236642">
    <property type="component" value="Unassembled WGS sequence"/>
</dbReference>
<comment type="pathway">
    <text evidence="8">Cell wall biogenesis; peptidoglycan biosynthesis.</text>
</comment>
<feature type="transmembrane region" description="Helical" evidence="8">
    <location>
        <begin position="371"/>
        <end position="393"/>
    </location>
</feature>
<dbReference type="HAMAP" id="MF_02078">
    <property type="entry name" value="MurJ_MviN"/>
    <property type="match status" value="1"/>
</dbReference>
<dbReference type="GO" id="GO:0005886">
    <property type="term" value="C:plasma membrane"/>
    <property type="evidence" value="ECO:0007669"/>
    <property type="project" value="UniProtKB-SubCell"/>
</dbReference>
<comment type="subcellular location">
    <subcellularLocation>
        <location evidence="1 8">Cell membrane</location>
        <topology evidence="1 8">Multi-pass membrane protein</topology>
    </subcellularLocation>
</comment>
<feature type="transmembrane region" description="Helical" evidence="8">
    <location>
        <begin position="405"/>
        <end position="425"/>
    </location>
</feature>